<name>A0A1I1MGP0_9FLAO</name>
<feature type="domain" description="ResB-like" evidence="8">
    <location>
        <begin position="345"/>
        <end position="416"/>
    </location>
</feature>
<evidence type="ECO:0000256" key="1">
    <source>
        <dbReference type="ARBA" id="ARBA00004141"/>
    </source>
</evidence>
<evidence type="ECO:0000259" key="7">
    <source>
        <dbReference type="Pfam" id="PF01578"/>
    </source>
</evidence>
<feature type="transmembrane region" description="Helical" evidence="6">
    <location>
        <begin position="751"/>
        <end position="770"/>
    </location>
</feature>
<keyword evidence="4 6" id="KW-1133">Transmembrane helix</keyword>
<dbReference type="EMBL" id="FOKV01000009">
    <property type="protein sequence ID" value="SFC81833.1"/>
    <property type="molecule type" value="Genomic_DNA"/>
</dbReference>
<organism evidence="9 10">
    <name type="scientific">Zunongwangia mangrovi</name>
    <dbReference type="NCBI Taxonomy" id="1334022"/>
    <lineage>
        <taxon>Bacteria</taxon>
        <taxon>Pseudomonadati</taxon>
        <taxon>Bacteroidota</taxon>
        <taxon>Flavobacteriia</taxon>
        <taxon>Flavobacteriales</taxon>
        <taxon>Flavobacteriaceae</taxon>
        <taxon>Zunongwangia</taxon>
    </lineage>
</organism>
<feature type="transmembrane region" description="Helical" evidence="6">
    <location>
        <begin position="44"/>
        <end position="66"/>
    </location>
</feature>
<dbReference type="RefSeq" id="WP_245758677.1">
    <property type="nucleotide sequence ID" value="NZ_FOKV01000009.1"/>
</dbReference>
<feature type="transmembrane region" description="Helical" evidence="6">
    <location>
        <begin position="986"/>
        <end position="1006"/>
    </location>
</feature>
<evidence type="ECO:0000256" key="5">
    <source>
        <dbReference type="ARBA" id="ARBA00023136"/>
    </source>
</evidence>
<keyword evidence="5 6" id="KW-0472">Membrane</keyword>
<dbReference type="Pfam" id="PF01578">
    <property type="entry name" value="Cytochrom_C_asm"/>
    <property type="match status" value="1"/>
</dbReference>
<dbReference type="Proteomes" id="UP000199438">
    <property type="component" value="Unassembled WGS sequence"/>
</dbReference>
<feature type="transmembrane region" description="Helical" evidence="6">
    <location>
        <begin position="78"/>
        <end position="99"/>
    </location>
</feature>
<dbReference type="InterPro" id="IPR007816">
    <property type="entry name" value="ResB-like_domain"/>
</dbReference>
<keyword evidence="10" id="KW-1185">Reference proteome</keyword>
<evidence type="ECO:0000259" key="8">
    <source>
        <dbReference type="Pfam" id="PF05140"/>
    </source>
</evidence>
<proteinExistence type="predicted"/>
<keyword evidence="3" id="KW-0201">Cytochrome c-type biogenesis</keyword>
<evidence type="ECO:0000313" key="9">
    <source>
        <dbReference type="EMBL" id="SFC81833.1"/>
    </source>
</evidence>
<dbReference type="GO" id="GO:0017004">
    <property type="term" value="P:cytochrome complex assembly"/>
    <property type="evidence" value="ECO:0007669"/>
    <property type="project" value="UniProtKB-KW"/>
</dbReference>
<evidence type="ECO:0000256" key="6">
    <source>
        <dbReference type="SAM" id="Phobius"/>
    </source>
</evidence>
<dbReference type="InterPro" id="IPR002541">
    <property type="entry name" value="Cyt_c_assembly"/>
</dbReference>
<keyword evidence="2 6" id="KW-0812">Transmembrane</keyword>
<feature type="transmembrane region" description="Helical" evidence="6">
    <location>
        <begin position="816"/>
        <end position="832"/>
    </location>
</feature>
<dbReference type="GO" id="GO:0005886">
    <property type="term" value="C:plasma membrane"/>
    <property type="evidence" value="ECO:0007669"/>
    <property type="project" value="TreeGrafter"/>
</dbReference>
<dbReference type="GO" id="GO:0020037">
    <property type="term" value="F:heme binding"/>
    <property type="evidence" value="ECO:0007669"/>
    <property type="project" value="InterPro"/>
</dbReference>
<feature type="transmembrane region" description="Helical" evidence="6">
    <location>
        <begin position="1026"/>
        <end position="1046"/>
    </location>
</feature>
<dbReference type="PANTHER" id="PTHR30071:SF1">
    <property type="entry name" value="CYTOCHROME B_B6 PROTEIN-RELATED"/>
    <property type="match status" value="1"/>
</dbReference>
<comment type="subcellular location">
    <subcellularLocation>
        <location evidence="1">Membrane</location>
        <topology evidence="1">Multi-pass membrane protein</topology>
    </subcellularLocation>
</comment>
<evidence type="ECO:0000313" key="10">
    <source>
        <dbReference type="Proteomes" id="UP000199438"/>
    </source>
</evidence>
<reference evidence="10" key="1">
    <citation type="submission" date="2016-10" db="EMBL/GenBank/DDBJ databases">
        <authorList>
            <person name="Varghese N."/>
            <person name="Submissions S."/>
        </authorList>
    </citation>
    <scope>NUCLEOTIDE SEQUENCE [LARGE SCALE GENOMIC DNA]</scope>
    <source>
        <strain evidence="10">DSM 24499</strain>
    </source>
</reference>
<dbReference type="InterPro" id="IPR045062">
    <property type="entry name" value="Cyt_c_biogenesis_CcsA/CcmC"/>
</dbReference>
<sequence>MQKKIASVIFSTRIMAVLFVVFAIAMALGTFIENWYSIETARLMIYNTWWFEAIMVFFLINFLGNIKRYNLHKKEKWSSLLLHLSFILILIGAFVTRYISYEGVMPIQEGETTNKFLSEKTFFTFFLDGEINGEPRRRVLQEPVLFGPEYDNEYVLNTDYNGQPVKFELTNFIYGAEEKLIENPNGDNYLKIVEAGGGSRHDHYLKEGEVSSIHNVLFSLNNKTEGAINIQLTNDGEYLIESPFEADYMRMADQKQGNLVADSIQPLMLRSLYTMGNMQFVIPDPVVKGSYDVVATPQKEKNQPDAVSLKISSNGETENVTLMGAKGLATEPKKVNVGGLDIYLNYGSKEMELPFSLKLNDFIAEKYPGTENSYSSFKSKIEIIEEGKEPRPYEIYMNHVLDLEGYRFFQSSFMPDESGTVLSVNHDFWGTWITYIGYFLLYIGLMWIMFAKGSRFGNIKVMLDKVKAKQKTLGLILAIFGTTFGAFAQETQDDHSHIQTTQEQLDSVIMANAVSKEHAAKFGRLIIQDAGGRMKPANTFSSELLRKLSKKDDYNGLNSDQVFLSMTESPFYWYDIPLIYVKKYNDSIRHIAGVPEEKKYLSLLDFMDDEGSYKLSPYLQEAYRAPVPNQFQKDFIEADKRVNLLWQALDGNILRVFPVPGDENNKWVSHKEAQDSGMLKGMDSVYTKQIIPLYMNALKLARQTGDYEQANKYLQSIKDYQKKFGEEVMPTDKKVEAEILYNRYDIFRNLFWMYMLAGLVMLVFVVAQILKDRKGIRMIINVCTVAIIILFILHTAGLGFRWYISGHAPWSDAYESMIYVGWATMFFGLAFGRQSKLTIASTAFVASMILMVAHWNWMDPAIANLQPVLDSYWLMIHVSVIVGSYGPFTLGMILGVVSLLLMIMTTEKNKKRIELSIREITIVTEMALTVGLVMLTIGNFLGGQWANESWGRYWGWDPKETWALISIMVYAFVIHMRLVPGLRGRWTFNFMAVVAYASIMMTYFGVNFYLTGLHSYASGDKVITPTFVYYAVLVVAILGAVSYWRYSVHYKKKAKKEIKEKKEERI</sequence>
<feature type="domain" description="Cytochrome c assembly protein" evidence="7">
    <location>
        <begin position="810"/>
        <end position="1014"/>
    </location>
</feature>
<feature type="transmembrane region" description="Helical" evidence="6">
    <location>
        <begin position="782"/>
        <end position="804"/>
    </location>
</feature>
<evidence type="ECO:0000256" key="4">
    <source>
        <dbReference type="ARBA" id="ARBA00022989"/>
    </source>
</evidence>
<evidence type="ECO:0000256" key="2">
    <source>
        <dbReference type="ARBA" id="ARBA00022692"/>
    </source>
</evidence>
<dbReference type="PANTHER" id="PTHR30071">
    <property type="entry name" value="HEME EXPORTER PROTEIN C"/>
    <property type="match status" value="1"/>
</dbReference>
<feature type="transmembrane region" description="Helical" evidence="6">
    <location>
        <begin position="961"/>
        <end position="979"/>
    </location>
</feature>
<feature type="transmembrane region" description="Helical" evidence="6">
    <location>
        <begin position="839"/>
        <end position="857"/>
    </location>
</feature>
<feature type="transmembrane region" description="Helical" evidence="6">
    <location>
        <begin position="922"/>
        <end position="941"/>
    </location>
</feature>
<feature type="transmembrane region" description="Helical" evidence="6">
    <location>
        <begin position="12"/>
        <end position="32"/>
    </location>
</feature>
<dbReference type="Pfam" id="PF05140">
    <property type="entry name" value="ResB"/>
    <property type="match status" value="1"/>
</dbReference>
<dbReference type="STRING" id="1334022.SAMN04487907_10998"/>
<accession>A0A1I1MGP0</accession>
<dbReference type="AlphaFoldDB" id="A0A1I1MGP0"/>
<feature type="transmembrane region" description="Helical" evidence="6">
    <location>
        <begin position="472"/>
        <end position="488"/>
    </location>
</feature>
<protein>
    <submittedName>
        <fullName evidence="9">Cytochrome c-type biogenesis protein CcsB</fullName>
    </submittedName>
</protein>
<gene>
    <name evidence="9" type="ORF">SAMN04487907_10998</name>
</gene>
<feature type="transmembrane region" description="Helical" evidence="6">
    <location>
        <begin position="432"/>
        <end position="451"/>
    </location>
</feature>
<feature type="transmembrane region" description="Helical" evidence="6">
    <location>
        <begin position="872"/>
        <end position="901"/>
    </location>
</feature>
<evidence type="ECO:0000256" key="3">
    <source>
        <dbReference type="ARBA" id="ARBA00022748"/>
    </source>
</evidence>